<reference evidence="5" key="1">
    <citation type="submission" date="2022-04" db="EMBL/GenBank/DDBJ databases">
        <title>A new insight into Amicula, a genus of tiny marine littoral diatoms with the description of two new tropical species and the largest mitogenome known for a stramenopile.</title>
        <authorList>
            <person name="Gastineau R."/>
            <person name="Li C."/>
            <person name="Ashworth M.P."/>
            <person name="Witkowski A."/>
            <person name="Turmel M."/>
            <person name="Gorecka E."/>
            <person name="Frankovich T.A."/>
            <person name="Wachnicka A."/>
            <person name="Lobban C.S."/>
            <person name="Theriot E.C."/>
            <person name="Otis C."/>
            <person name="Dabek P."/>
            <person name="Binczewska A."/>
            <person name="Lemieux C."/>
        </authorList>
    </citation>
    <scope>NUCLEOTIDE SEQUENCE</scope>
    <source>
        <strain evidence="5">GU52X-4 cfCalB7</strain>
    </source>
</reference>
<dbReference type="EMBL" id="ON390794">
    <property type="protein sequence ID" value="WAK85025.1"/>
    <property type="molecule type" value="Genomic_DNA"/>
</dbReference>
<keyword evidence="5" id="KW-0496">Mitochondrion</keyword>
<dbReference type="GO" id="GO:0019843">
    <property type="term" value="F:rRNA binding"/>
    <property type="evidence" value="ECO:0007669"/>
    <property type="project" value="InterPro"/>
</dbReference>
<keyword evidence="2 4" id="KW-0689">Ribosomal protein</keyword>
<accession>A0A9E8YZL6</accession>
<dbReference type="PANTHER" id="PTHR12220:SF13">
    <property type="entry name" value="LARGE RIBOSOMAL SUBUNIT PROTEIN UL16M"/>
    <property type="match status" value="1"/>
</dbReference>
<dbReference type="Gene3D" id="3.90.1170.10">
    <property type="entry name" value="Ribosomal protein L10e/L16"/>
    <property type="match status" value="1"/>
</dbReference>
<dbReference type="GO" id="GO:1990904">
    <property type="term" value="C:ribonucleoprotein complex"/>
    <property type="evidence" value="ECO:0007669"/>
    <property type="project" value="UniProtKB-KW"/>
</dbReference>
<geneLocation type="mitochondrion" evidence="5"/>
<dbReference type="PANTHER" id="PTHR12220">
    <property type="entry name" value="50S/60S RIBOSOMAL PROTEIN L16"/>
    <property type="match status" value="1"/>
</dbReference>
<dbReference type="NCBIfam" id="TIGR01164">
    <property type="entry name" value="rplP_bact"/>
    <property type="match status" value="1"/>
</dbReference>
<dbReference type="InterPro" id="IPR047873">
    <property type="entry name" value="Ribosomal_uL16"/>
</dbReference>
<dbReference type="Pfam" id="PF00252">
    <property type="entry name" value="Ribosomal_L16"/>
    <property type="match status" value="1"/>
</dbReference>
<gene>
    <name evidence="5" type="primary">rpl16</name>
</gene>
<dbReference type="SUPFAM" id="SSF54686">
    <property type="entry name" value="Ribosomal protein L16p/L10e"/>
    <property type="match status" value="1"/>
</dbReference>
<proteinExistence type="inferred from homology"/>
<dbReference type="InterPro" id="IPR000114">
    <property type="entry name" value="Ribosomal_uL16_bact-type"/>
</dbReference>
<dbReference type="GO" id="GO:0006412">
    <property type="term" value="P:translation"/>
    <property type="evidence" value="ECO:0007669"/>
    <property type="project" value="InterPro"/>
</dbReference>
<dbReference type="InterPro" id="IPR020798">
    <property type="entry name" value="Ribosomal_uL16_CS"/>
</dbReference>
<dbReference type="InterPro" id="IPR016180">
    <property type="entry name" value="Ribosomal_uL16_dom"/>
</dbReference>
<evidence type="ECO:0000256" key="2">
    <source>
        <dbReference type="ARBA" id="ARBA00022980"/>
    </source>
</evidence>
<dbReference type="CDD" id="cd01433">
    <property type="entry name" value="Ribosomal_L16_L10e"/>
    <property type="match status" value="1"/>
</dbReference>
<evidence type="ECO:0000313" key="5">
    <source>
        <dbReference type="EMBL" id="WAK85025.1"/>
    </source>
</evidence>
<dbReference type="InterPro" id="IPR036920">
    <property type="entry name" value="Ribosomal_uL16_sf"/>
</dbReference>
<dbReference type="GO" id="GO:0005840">
    <property type="term" value="C:ribosome"/>
    <property type="evidence" value="ECO:0007669"/>
    <property type="project" value="UniProtKB-KW"/>
</dbReference>
<evidence type="ECO:0000256" key="1">
    <source>
        <dbReference type="ARBA" id="ARBA00008931"/>
    </source>
</evidence>
<sequence length="134" mass="14815">MYNGPKNIKFKKTKKGKLGKLEFKTNKLIFGTIGLKAVESGIINSKQIEAARIAINRKIKKKGKIWIQIFPNLPITSKPIGTRMGKGKGGFSHWGFKVKSGTVLFEICGLNQKNLLESLSLGGSKLPIKTKIFN</sequence>
<evidence type="ECO:0000256" key="4">
    <source>
        <dbReference type="RuleBase" id="RU004413"/>
    </source>
</evidence>
<keyword evidence="3 4" id="KW-0687">Ribonucleoprotein</keyword>
<dbReference type="PROSITE" id="PS00701">
    <property type="entry name" value="RIBOSOMAL_L16_2"/>
    <property type="match status" value="1"/>
</dbReference>
<dbReference type="GO" id="GO:0003735">
    <property type="term" value="F:structural constituent of ribosome"/>
    <property type="evidence" value="ECO:0007669"/>
    <property type="project" value="InterPro"/>
</dbReference>
<organism evidence="5">
    <name type="scientific">Amicula sp. isolate GU52X-4 cfCalB7</name>
    <dbReference type="NCBI Taxonomy" id="3003489"/>
    <lineage>
        <taxon>Eukaryota</taxon>
        <taxon>Sar</taxon>
        <taxon>Stramenopiles</taxon>
        <taxon>Ochrophyta</taxon>
        <taxon>Bacillariophyta</taxon>
        <taxon>Bacillariophyceae</taxon>
        <taxon>Bacillariophycidae</taxon>
        <taxon>Naviculales</taxon>
        <taxon>Naviculaceae</taxon>
        <taxon>Amicula</taxon>
    </lineage>
</organism>
<comment type="similarity">
    <text evidence="1 4">Belongs to the universal ribosomal protein uL16 family.</text>
</comment>
<dbReference type="AlphaFoldDB" id="A0A9E8YZL6"/>
<evidence type="ECO:0000256" key="3">
    <source>
        <dbReference type="ARBA" id="ARBA00023274"/>
    </source>
</evidence>
<protein>
    <submittedName>
        <fullName evidence="5">Ribosomal protein L16</fullName>
    </submittedName>
</protein>
<name>A0A9E8YZL6_9STRA</name>
<dbReference type="PRINTS" id="PR00060">
    <property type="entry name" value="RIBOSOMALL16"/>
</dbReference>